<dbReference type="Gene3D" id="3.40.50.11350">
    <property type="match status" value="1"/>
</dbReference>
<accession>A0A813GZ34</accession>
<keyword evidence="4" id="KW-1185">Reference proteome</keyword>
<evidence type="ECO:0000313" key="4">
    <source>
        <dbReference type="Proteomes" id="UP000654075"/>
    </source>
</evidence>
<sequence length="267" mass="29626">VSILASPSGLGSQAAARALRVFEAFHGECYSSGLAYFIDPASEKWRSLRPLKGTSAEALPEFLRVDCLVVRAFNPFYPPRDEDRHALASQRARHLNEVCVPAPAVARRLWQLPPGSMSVHIRRTDHVKAITRSPDELFLDAMDACLFKDEDATFFLATDDPEVEAAMRHRFGNRLLTQRKRTLDRNSPEGIEDAFLDLLLLAQGEKVIGSFRSSFSAMASHFRMVPLQIVDCTPERDGNVQPKPAFREVSVVAADPADKDAAETAFS</sequence>
<dbReference type="AlphaFoldDB" id="A0A813GZ34"/>
<dbReference type="EMBL" id="CAJNNV010000279">
    <property type="protein sequence ID" value="CAE8582060.1"/>
    <property type="molecule type" value="Genomic_DNA"/>
</dbReference>
<dbReference type="Proteomes" id="UP000626109">
    <property type="component" value="Unassembled WGS sequence"/>
</dbReference>
<comment type="caution">
    <text evidence="2">The sequence shown here is derived from an EMBL/GenBank/DDBJ whole genome shotgun (WGS) entry which is preliminary data.</text>
</comment>
<gene>
    <name evidence="1" type="ORF">PGLA1383_LOCUS1065</name>
    <name evidence="2" type="ORF">PGLA2088_LOCUS1021</name>
</gene>
<protein>
    <submittedName>
        <fullName evidence="2">Uncharacterized protein</fullName>
    </submittedName>
</protein>
<feature type="non-terminal residue" evidence="2">
    <location>
        <position position="1"/>
    </location>
</feature>
<organism evidence="2 3">
    <name type="scientific">Polarella glacialis</name>
    <name type="common">Dinoflagellate</name>
    <dbReference type="NCBI Taxonomy" id="89957"/>
    <lineage>
        <taxon>Eukaryota</taxon>
        <taxon>Sar</taxon>
        <taxon>Alveolata</taxon>
        <taxon>Dinophyceae</taxon>
        <taxon>Suessiales</taxon>
        <taxon>Suessiaceae</taxon>
        <taxon>Polarella</taxon>
    </lineage>
</organism>
<evidence type="ECO:0000313" key="2">
    <source>
        <dbReference type="EMBL" id="CAE8630554.1"/>
    </source>
</evidence>
<dbReference type="EMBL" id="CAJNNW010000767">
    <property type="protein sequence ID" value="CAE8630554.1"/>
    <property type="molecule type" value="Genomic_DNA"/>
</dbReference>
<dbReference type="OrthoDB" id="448832at2759"/>
<evidence type="ECO:0000313" key="1">
    <source>
        <dbReference type="EMBL" id="CAE8582060.1"/>
    </source>
</evidence>
<name>A0A813GZ34_POLGL</name>
<reference evidence="2" key="1">
    <citation type="submission" date="2021-02" db="EMBL/GenBank/DDBJ databases">
        <authorList>
            <person name="Dougan E. K."/>
            <person name="Rhodes N."/>
            <person name="Thang M."/>
            <person name="Chan C."/>
        </authorList>
    </citation>
    <scope>NUCLEOTIDE SEQUENCE</scope>
</reference>
<dbReference type="Proteomes" id="UP000654075">
    <property type="component" value="Unassembled WGS sequence"/>
</dbReference>
<proteinExistence type="predicted"/>
<evidence type="ECO:0000313" key="3">
    <source>
        <dbReference type="Proteomes" id="UP000626109"/>
    </source>
</evidence>